<dbReference type="InterPro" id="IPR000608">
    <property type="entry name" value="UBC"/>
</dbReference>
<gene>
    <name evidence="2" type="ORF">DKX38_016102</name>
</gene>
<comment type="caution">
    <text evidence="2">The sequence shown here is derived from an EMBL/GenBank/DDBJ whole genome shotgun (WGS) entry which is preliminary data.</text>
</comment>
<accession>A0A5N5L737</accession>
<reference evidence="3" key="1">
    <citation type="journal article" date="2019" name="Gigascience">
        <title>De novo genome assembly of the endangered Acer yangbiense, a plant species with extremely small populations endemic to Yunnan Province, China.</title>
        <authorList>
            <person name="Yang J."/>
            <person name="Wariss H.M."/>
            <person name="Tao L."/>
            <person name="Zhang R."/>
            <person name="Yun Q."/>
            <person name="Hollingsworth P."/>
            <person name="Dao Z."/>
            <person name="Luo G."/>
            <person name="Guo H."/>
            <person name="Ma Y."/>
            <person name="Sun W."/>
        </authorList>
    </citation>
    <scope>NUCLEOTIDE SEQUENCE [LARGE SCALE GENOMIC DNA]</scope>
    <source>
        <strain evidence="3">cv. br00</strain>
    </source>
</reference>
<name>A0A5N5L737_9ROSI</name>
<dbReference type="Proteomes" id="UP000326939">
    <property type="component" value="Chromosome 10"/>
</dbReference>
<dbReference type="SUPFAM" id="SSF54495">
    <property type="entry name" value="UBC-like"/>
    <property type="match status" value="1"/>
</dbReference>
<sequence>MFTLVKCAVTDNVHSTSAQPRCSLRILIVMSVHQCLGHFLYFHAASFGGVIAHNLLKFPFFSASATYEDLPPSMIKKLAKELKNLDKSMPKGISVGVNDDDFSVSEADIEVPGMQFSP</sequence>
<evidence type="ECO:0000259" key="1">
    <source>
        <dbReference type="PROSITE" id="PS50127"/>
    </source>
</evidence>
<evidence type="ECO:0000313" key="2">
    <source>
        <dbReference type="EMBL" id="KAB5538569.1"/>
    </source>
</evidence>
<dbReference type="EMBL" id="VDCV01000010">
    <property type="protein sequence ID" value="KAB5538569.1"/>
    <property type="molecule type" value="Genomic_DNA"/>
</dbReference>
<proteinExistence type="predicted"/>
<feature type="domain" description="UBC core" evidence="1">
    <location>
        <begin position="73"/>
        <end position="118"/>
    </location>
</feature>
<dbReference type="Gene3D" id="3.10.110.10">
    <property type="entry name" value="Ubiquitin Conjugating Enzyme"/>
    <property type="match status" value="1"/>
</dbReference>
<protein>
    <recommendedName>
        <fullName evidence="1">UBC core domain-containing protein</fullName>
    </recommendedName>
</protein>
<organism evidence="2 3">
    <name type="scientific">Salix brachista</name>
    <dbReference type="NCBI Taxonomy" id="2182728"/>
    <lineage>
        <taxon>Eukaryota</taxon>
        <taxon>Viridiplantae</taxon>
        <taxon>Streptophyta</taxon>
        <taxon>Embryophyta</taxon>
        <taxon>Tracheophyta</taxon>
        <taxon>Spermatophyta</taxon>
        <taxon>Magnoliopsida</taxon>
        <taxon>eudicotyledons</taxon>
        <taxon>Gunneridae</taxon>
        <taxon>Pentapetalae</taxon>
        <taxon>rosids</taxon>
        <taxon>fabids</taxon>
        <taxon>Malpighiales</taxon>
        <taxon>Salicaceae</taxon>
        <taxon>Saliceae</taxon>
        <taxon>Salix</taxon>
    </lineage>
</organism>
<evidence type="ECO:0000313" key="3">
    <source>
        <dbReference type="Proteomes" id="UP000326939"/>
    </source>
</evidence>
<keyword evidence="3" id="KW-1185">Reference proteome</keyword>
<dbReference type="AlphaFoldDB" id="A0A5N5L737"/>
<dbReference type="InterPro" id="IPR016135">
    <property type="entry name" value="UBQ-conjugating_enzyme/RWD"/>
</dbReference>
<dbReference type="PROSITE" id="PS50127">
    <property type="entry name" value="UBC_2"/>
    <property type="match status" value="1"/>
</dbReference>